<feature type="compositionally biased region" description="Low complexity" evidence="6">
    <location>
        <begin position="332"/>
        <end position="351"/>
    </location>
</feature>
<evidence type="ECO:0000313" key="9">
    <source>
        <dbReference type="EMBL" id="KAF9871836.1"/>
    </source>
</evidence>
<keyword evidence="4 7" id="KW-0472">Membrane</keyword>
<evidence type="ECO:0000256" key="3">
    <source>
        <dbReference type="ARBA" id="ARBA00022989"/>
    </source>
</evidence>
<dbReference type="AlphaFoldDB" id="A0A9P6I0M9"/>
<organism evidence="9 10">
    <name type="scientific">Colletotrichum karsti</name>
    <dbReference type="NCBI Taxonomy" id="1095194"/>
    <lineage>
        <taxon>Eukaryota</taxon>
        <taxon>Fungi</taxon>
        <taxon>Dikarya</taxon>
        <taxon>Ascomycota</taxon>
        <taxon>Pezizomycotina</taxon>
        <taxon>Sordariomycetes</taxon>
        <taxon>Hypocreomycetidae</taxon>
        <taxon>Glomerellales</taxon>
        <taxon>Glomerellaceae</taxon>
        <taxon>Colletotrichum</taxon>
        <taxon>Colletotrichum boninense species complex</taxon>
    </lineage>
</organism>
<dbReference type="InterPro" id="IPR049326">
    <property type="entry name" value="Rhodopsin_dom_fungi"/>
</dbReference>
<evidence type="ECO:0000256" key="1">
    <source>
        <dbReference type="ARBA" id="ARBA00004141"/>
    </source>
</evidence>
<dbReference type="GO" id="GO:0020037">
    <property type="term" value="F:heme binding"/>
    <property type="evidence" value="ECO:0007669"/>
    <property type="project" value="InterPro"/>
</dbReference>
<feature type="domain" description="Rhodopsin" evidence="8">
    <location>
        <begin position="26"/>
        <end position="277"/>
    </location>
</feature>
<dbReference type="EMBL" id="JAATWM020000042">
    <property type="protein sequence ID" value="KAF9871836.1"/>
    <property type="molecule type" value="Genomic_DNA"/>
</dbReference>
<proteinExistence type="inferred from homology"/>
<dbReference type="PANTHER" id="PTHR33048">
    <property type="entry name" value="PTH11-LIKE INTEGRAL MEMBRANE PROTEIN (AFU_ORTHOLOGUE AFUA_5G11245)"/>
    <property type="match status" value="1"/>
</dbReference>
<dbReference type="InterPro" id="IPR036396">
    <property type="entry name" value="Cyt_P450_sf"/>
</dbReference>
<feature type="transmembrane region" description="Helical" evidence="7">
    <location>
        <begin position="45"/>
        <end position="68"/>
    </location>
</feature>
<protein>
    <recommendedName>
        <fullName evidence="8">Rhodopsin domain-containing protein</fullName>
    </recommendedName>
</protein>
<dbReference type="GeneID" id="62166558"/>
<dbReference type="RefSeq" id="XP_038741297.1">
    <property type="nucleotide sequence ID" value="XM_038893484.1"/>
</dbReference>
<feature type="transmembrane region" description="Helical" evidence="7">
    <location>
        <begin position="220"/>
        <end position="243"/>
    </location>
</feature>
<feature type="transmembrane region" description="Helical" evidence="7">
    <location>
        <begin position="255"/>
        <end position="276"/>
    </location>
</feature>
<dbReference type="GO" id="GO:0005506">
    <property type="term" value="F:iron ion binding"/>
    <property type="evidence" value="ECO:0007669"/>
    <property type="project" value="InterPro"/>
</dbReference>
<evidence type="ECO:0000256" key="7">
    <source>
        <dbReference type="SAM" id="Phobius"/>
    </source>
</evidence>
<feature type="compositionally biased region" description="Polar residues" evidence="6">
    <location>
        <begin position="352"/>
        <end position="364"/>
    </location>
</feature>
<evidence type="ECO:0000256" key="4">
    <source>
        <dbReference type="ARBA" id="ARBA00023136"/>
    </source>
</evidence>
<dbReference type="InterPro" id="IPR052337">
    <property type="entry name" value="SAT4-like"/>
</dbReference>
<comment type="similarity">
    <text evidence="5">Belongs to the SAT4 family.</text>
</comment>
<sequence length="656" mass="74167">MSAEAANAFIREVWGLQGAAYLVVGLRYYSRLSTLGWRKFAWDDLVMGIAVLVYTAESVAAYFVVAYWKGVANNGMTDEQRAALDPASEEFSLRVNGSKTHVIGLLLYTTLLWLLKGCWVIYYSRLTEGVHKMKRIIFWAYIIMPVTYVACLIVAFFKCIPFHHQWQINPNPGNSCLPAISFIQTIFVMAMNTATDFYLMAIPIPMVWKSHLPWRKKVTLLIMFSGGFLEMAFGILRCVSILTAGEADSAQSGYWSVRESFVSVVLTNMPMVYPLFKSVIDKSRTGSTNKSNALGDSQGYRLGSYPGKRGPSSHPLSIPGETTWGSKEHIVASSTEKGAGSGGEEASIDSGKQPTSPYIPNSNAEVVTDHNSSVRARKYEGHNITVTKDHALRSSDIVKFRLGPVQMYLIKGGQQVQTMFRKSTSLSSDKFVLMVLRDLQGLPEQDLAKFASDKTGRLKIPAPGYESVPQEQRFWYHLHHLTTTNLSTTENTVQLAKKYTEFFSAALEKHPLGEWSHIQIFQYLRKDMGESAIKVVVGTRLLEVCPDYIDQFWRFDNVSYQVLHGLPKWINPKPSQERDKLIRMTEEFLNQEFDKFDWNGLNPNTKWEPIFGCGYSRELQKWTYDQQMTLRARAGFLAMATFGQVVDSLSDYEVSY</sequence>
<keyword evidence="3 7" id="KW-1133">Transmembrane helix</keyword>
<evidence type="ECO:0000256" key="2">
    <source>
        <dbReference type="ARBA" id="ARBA00022692"/>
    </source>
</evidence>
<feature type="region of interest" description="Disordered" evidence="6">
    <location>
        <begin position="285"/>
        <end position="364"/>
    </location>
</feature>
<dbReference type="Gene3D" id="1.10.630.10">
    <property type="entry name" value="Cytochrome P450"/>
    <property type="match status" value="1"/>
</dbReference>
<gene>
    <name evidence="9" type="ORF">CkaCkLH20_10770</name>
</gene>
<dbReference type="OrthoDB" id="2988756at2759"/>
<accession>A0A9P6I0M9</accession>
<dbReference type="Pfam" id="PF20684">
    <property type="entry name" value="Fung_rhodopsin"/>
    <property type="match status" value="1"/>
</dbReference>
<reference evidence="9" key="1">
    <citation type="submission" date="2020-03" db="EMBL/GenBank/DDBJ databases">
        <authorList>
            <person name="He L."/>
        </authorList>
    </citation>
    <scope>NUCLEOTIDE SEQUENCE</scope>
    <source>
        <strain evidence="9">CkLH20</strain>
    </source>
</reference>
<dbReference type="GO" id="GO:0016705">
    <property type="term" value="F:oxidoreductase activity, acting on paired donors, with incorporation or reduction of molecular oxygen"/>
    <property type="evidence" value="ECO:0007669"/>
    <property type="project" value="InterPro"/>
</dbReference>
<dbReference type="Proteomes" id="UP000781932">
    <property type="component" value="Unassembled WGS sequence"/>
</dbReference>
<evidence type="ECO:0000256" key="5">
    <source>
        <dbReference type="ARBA" id="ARBA00038359"/>
    </source>
</evidence>
<dbReference type="GO" id="GO:0016020">
    <property type="term" value="C:membrane"/>
    <property type="evidence" value="ECO:0007669"/>
    <property type="project" value="UniProtKB-SubCell"/>
</dbReference>
<dbReference type="GO" id="GO:0004497">
    <property type="term" value="F:monooxygenase activity"/>
    <property type="evidence" value="ECO:0007669"/>
    <property type="project" value="InterPro"/>
</dbReference>
<evidence type="ECO:0000256" key="6">
    <source>
        <dbReference type="SAM" id="MobiDB-lite"/>
    </source>
</evidence>
<feature type="transmembrane region" description="Helical" evidence="7">
    <location>
        <begin position="102"/>
        <end position="124"/>
    </location>
</feature>
<dbReference type="PANTHER" id="PTHR33048:SF2">
    <property type="entry name" value="SRPK"/>
    <property type="match status" value="1"/>
</dbReference>
<comment type="subcellular location">
    <subcellularLocation>
        <location evidence="1">Membrane</location>
        <topology evidence="1">Multi-pass membrane protein</topology>
    </subcellularLocation>
</comment>
<comment type="caution">
    <text evidence="9">The sequence shown here is derived from an EMBL/GenBank/DDBJ whole genome shotgun (WGS) entry which is preliminary data.</text>
</comment>
<feature type="transmembrane region" description="Helical" evidence="7">
    <location>
        <begin position="136"/>
        <end position="157"/>
    </location>
</feature>
<evidence type="ECO:0000259" key="8">
    <source>
        <dbReference type="Pfam" id="PF20684"/>
    </source>
</evidence>
<keyword evidence="10" id="KW-1185">Reference proteome</keyword>
<feature type="transmembrane region" description="Helical" evidence="7">
    <location>
        <begin position="177"/>
        <end position="199"/>
    </location>
</feature>
<name>A0A9P6I0M9_9PEZI</name>
<reference evidence="9" key="2">
    <citation type="submission" date="2020-11" db="EMBL/GenBank/DDBJ databases">
        <title>Whole genome sequencing of Colletotrichum sp.</title>
        <authorList>
            <person name="Li H."/>
        </authorList>
    </citation>
    <scope>NUCLEOTIDE SEQUENCE</scope>
    <source>
        <strain evidence="9">CkLH20</strain>
    </source>
</reference>
<feature type="compositionally biased region" description="Polar residues" evidence="6">
    <location>
        <begin position="285"/>
        <end position="295"/>
    </location>
</feature>
<evidence type="ECO:0000313" key="10">
    <source>
        <dbReference type="Proteomes" id="UP000781932"/>
    </source>
</evidence>
<keyword evidence="2 7" id="KW-0812">Transmembrane</keyword>